<dbReference type="Gramene" id="KFK23695">
    <property type="protein sequence ID" value="KFK23695"/>
    <property type="gene ID" value="AALP_AAs63292U000100"/>
</dbReference>
<organism evidence="3 4">
    <name type="scientific">Arabis alpina</name>
    <name type="common">Alpine rock-cress</name>
    <dbReference type="NCBI Taxonomy" id="50452"/>
    <lineage>
        <taxon>Eukaryota</taxon>
        <taxon>Viridiplantae</taxon>
        <taxon>Streptophyta</taxon>
        <taxon>Embryophyta</taxon>
        <taxon>Tracheophyta</taxon>
        <taxon>Spermatophyta</taxon>
        <taxon>Magnoliopsida</taxon>
        <taxon>eudicotyledons</taxon>
        <taxon>Gunneridae</taxon>
        <taxon>Pentapetalae</taxon>
        <taxon>rosids</taxon>
        <taxon>malvids</taxon>
        <taxon>Brassicales</taxon>
        <taxon>Brassicaceae</taxon>
        <taxon>Arabideae</taxon>
        <taxon>Arabis</taxon>
    </lineage>
</organism>
<name>A0A087G1E3_ARAAL</name>
<feature type="compositionally biased region" description="Basic residues" evidence="2">
    <location>
        <begin position="181"/>
        <end position="190"/>
    </location>
</feature>
<dbReference type="AlphaFoldDB" id="A0A087G1E3"/>
<accession>A0A087G1E3</accession>
<evidence type="ECO:0000313" key="4">
    <source>
        <dbReference type="Proteomes" id="UP000029120"/>
    </source>
</evidence>
<feature type="compositionally biased region" description="Polar residues" evidence="2">
    <location>
        <begin position="73"/>
        <end position="93"/>
    </location>
</feature>
<keyword evidence="4" id="KW-1185">Reference proteome</keyword>
<protein>
    <submittedName>
        <fullName evidence="3">Uncharacterized protein</fullName>
    </submittedName>
</protein>
<evidence type="ECO:0000256" key="1">
    <source>
        <dbReference type="SAM" id="Coils"/>
    </source>
</evidence>
<dbReference type="Proteomes" id="UP000029120">
    <property type="component" value="Unassembled WGS sequence"/>
</dbReference>
<gene>
    <name evidence="3" type="ORF">AALP_AAs63292U000100</name>
</gene>
<feature type="region of interest" description="Disordered" evidence="2">
    <location>
        <begin position="66"/>
        <end position="95"/>
    </location>
</feature>
<evidence type="ECO:0000256" key="2">
    <source>
        <dbReference type="SAM" id="MobiDB-lite"/>
    </source>
</evidence>
<feature type="compositionally biased region" description="Low complexity" evidence="2">
    <location>
        <begin position="155"/>
        <end position="166"/>
    </location>
</feature>
<feature type="coiled-coil region" evidence="1">
    <location>
        <begin position="488"/>
        <end position="543"/>
    </location>
</feature>
<reference evidence="4" key="1">
    <citation type="journal article" date="2015" name="Nat. Plants">
        <title>Genome expansion of Arabis alpina linked with retrotransposition and reduced symmetric DNA methylation.</title>
        <authorList>
            <person name="Willing E.M."/>
            <person name="Rawat V."/>
            <person name="Mandakova T."/>
            <person name="Maumus F."/>
            <person name="James G.V."/>
            <person name="Nordstroem K.J."/>
            <person name="Becker C."/>
            <person name="Warthmann N."/>
            <person name="Chica C."/>
            <person name="Szarzynska B."/>
            <person name="Zytnicki M."/>
            <person name="Albani M.C."/>
            <person name="Kiefer C."/>
            <person name="Bergonzi S."/>
            <person name="Castaings L."/>
            <person name="Mateos J.L."/>
            <person name="Berns M.C."/>
            <person name="Bujdoso N."/>
            <person name="Piofczyk T."/>
            <person name="de Lorenzo L."/>
            <person name="Barrero-Sicilia C."/>
            <person name="Mateos I."/>
            <person name="Piednoel M."/>
            <person name="Hagmann J."/>
            <person name="Chen-Min-Tao R."/>
            <person name="Iglesias-Fernandez R."/>
            <person name="Schuster S.C."/>
            <person name="Alonso-Blanco C."/>
            <person name="Roudier F."/>
            <person name="Carbonero P."/>
            <person name="Paz-Ares J."/>
            <person name="Davis S.J."/>
            <person name="Pecinka A."/>
            <person name="Quesneville H."/>
            <person name="Colot V."/>
            <person name="Lysak M.A."/>
            <person name="Weigel D."/>
            <person name="Coupland G."/>
            <person name="Schneeberger K."/>
        </authorList>
    </citation>
    <scope>NUCLEOTIDE SEQUENCE [LARGE SCALE GENOMIC DNA]</scope>
    <source>
        <strain evidence="4">cv. Pajares</strain>
    </source>
</reference>
<sequence length="564" mass="61748">MDSKRLESVEEFGIDPDNVGRTTDGIRVVAEDLPSSRVGSTMMRVASGILHLDTHDVVGDDAEKTPMSRGILTPTSQGILKPTRATTGTSFPDATNIPMCMPDADIFEPSLALRRRVDDEGEGLRRGGTDVDIEVTDGTFPLNVEDPGLPLAPLSSSSTSSQSSSVESDDEDTIDEVQQSKKTKKAKKKAKVKVRPNLPWSSLSDAKSLQRFRRKCGISEEIALVAPSHVDKADAPPPGYMNFINPRGIRHLLGIYVLSKECGVAISTEHLSYLTDFRVCGRSEELKHTVTNSSGMELIAGFPSKDDNFEDPFFFVEISERTVEADCIDLVKTKWERRANQHLPSFPEVSKDFVTAMHTDLSSGNGNWRNSEGQGVIRYQHADGGGTDDLDPDGYVGASEVFKDFGVEDPSSSSLLRRACGRGDTHPATVIGRETSASLVCGLVRDEAYPAVKSKPSELSLFFDRLVGDYDEDVCSTDSKLSAAKEAYAVLQSRQDDLAERNEVLERDVLSVQKVKKDYEDKLTKLKSRCTKAEGEVVQLRGELYSASDLQRSRIGAIVAEARD</sequence>
<keyword evidence="1" id="KW-0175">Coiled coil</keyword>
<dbReference type="OrthoDB" id="1114078at2759"/>
<feature type="region of interest" description="Disordered" evidence="2">
    <location>
        <begin position="120"/>
        <end position="190"/>
    </location>
</feature>
<feature type="compositionally biased region" description="Basic and acidic residues" evidence="2">
    <location>
        <begin position="120"/>
        <end position="129"/>
    </location>
</feature>
<dbReference type="EMBL" id="KL976536">
    <property type="protein sequence ID" value="KFK23695.1"/>
    <property type="molecule type" value="Genomic_DNA"/>
</dbReference>
<proteinExistence type="predicted"/>
<evidence type="ECO:0000313" key="3">
    <source>
        <dbReference type="EMBL" id="KFK23695.1"/>
    </source>
</evidence>